<name>A0ACC2FT70_DALPE</name>
<reference evidence="1" key="1">
    <citation type="submission" date="2021-05" db="EMBL/GenBank/DDBJ databases">
        <authorList>
            <person name="Pan Q."/>
            <person name="Jouanno E."/>
            <person name="Zahm M."/>
            <person name="Klopp C."/>
            <person name="Cabau C."/>
            <person name="Louis A."/>
            <person name="Berthelot C."/>
            <person name="Parey E."/>
            <person name="Roest Crollius H."/>
            <person name="Montfort J."/>
            <person name="Robinson-Rechavi M."/>
            <person name="Bouchez O."/>
            <person name="Lampietro C."/>
            <person name="Lopez Roques C."/>
            <person name="Donnadieu C."/>
            <person name="Postlethwait J."/>
            <person name="Bobe J."/>
            <person name="Dillon D."/>
            <person name="Chandos A."/>
            <person name="von Hippel F."/>
            <person name="Guiguen Y."/>
        </authorList>
    </citation>
    <scope>NUCLEOTIDE SEQUENCE</scope>
    <source>
        <strain evidence="1">YG-Jan2019</strain>
    </source>
</reference>
<comment type="caution">
    <text evidence="1">The sequence shown here is derived from an EMBL/GenBank/DDBJ whole genome shotgun (WGS) entry which is preliminary data.</text>
</comment>
<evidence type="ECO:0000313" key="2">
    <source>
        <dbReference type="Proteomes" id="UP001157502"/>
    </source>
</evidence>
<sequence length="451" mass="50395">MESTAVRGGFRELVQNWFTDTQASLILLQNGNFPDWFQGFTQRKDAEDQLIDKPVGCFLVRLSEKAVGYILSYRGQDRCRHFVINQDQAGMFIVTGDDQPHTSLRDLIEHYRASPIQPFGEYLTSTCSQSSSDELYDVVKFGAKEKNDPRNVQQNETCKPTALPPVLPTRSNNRKLTSTASTGRTSVSQHAVLPVPRQSQPLTLSLSGTLPDKSPSEIQYAVLHHSPQKIPSPSLTQYAKIHTIQNKVERQASTRSINHAMEPRSAEDTDCSHHDNRTSASTAPGGGLYSELTLFHSQSHSLSCLDKTTDEMREFSASPYSSDTPERASCQTYSPQESRGNLQTQVGTNRLYYSLVGHSVSQENPRGPPVQREEDSLYAEVPLKPNVIGYQTADDTYEQIPGAGGLKRTESTAPASQWNTFETLENRKSLESTVGKKNITWRKLFPEHKKK</sequence>
<organism evidence="1 2">
    <name type="scientific">Dallia pectoralis</name>
    <name type="common">Alaska blackfish</name>
    <dbReference type="NCBI Taxonomy" id="75939"/>
    <lineage>
        <taxon>Eukaryota</taxon>
        <taxon>Metazoa</taxon>
        <taxon>Chordata</taxon>
        <taxon>Craniata</taxon>
        <taxon>Vertebrata</taxon>
        <taxon>Euteleostomi</taxon>
        <taxon>Actinopterygii</taxon>
        <taxon>Neopterygii</taxon>
        <taxon>Teleostei</taxon>
        <taxon>Protacanthopterygii</taxon>
        <taxon>Esociformes</taxon>
        <taxon>Umbridae</taxon>
        <taxon>Dallia</taxon>
    </lineage>
</organism>
<evidence type="ECO:0000313" key="1">
    <source>
        <dbReference type="EMBL" id="KAJ7994497.1"/>
    </source>
</evidence>
<dbReference type="Proteomes" id="UP001157502">
    <property type="component" value="Chromosome 22"/>
</dbReference>
<protein>
    <submittedName>
        <fullName evidence="1">Uncharacterized protein</fullName>
    </submittedName>
</protein>
<proteinExistence type="predicted"/>
<accession>A0ACC2FT70</accession>
<dbReference type="EMBL" id="CM055749">
    <property type="protein sequence ID" value="KAJ7994497.1"/>
    <property type="molecule type" value="Genomic_DNA"/>
</dbReference>
<keyword evidence="2" id="KW-1185">Reference proteome</keyword>
<gene>
    <name evidence="1" type="ORF">DPEC_G00250100</name>
</gene>